<dbReference type="Proteomes" id="UP000199437">
    <property type="component" value="Unassembled WGS sequence"/>
</dbReference>
<evidence type="ECO:0000256" key="3">
    <source>
        <dbReference type="ARBA" id="ARBA00022808"/>
    </source>
</evidence>
<dbReference type="NCBIfam" id="NF006871">
    <property type="entry name" value="PRK09367.1"/>
    <property type="match status" value="1"/>
</dbReference>
<dbReference type="GO" id="GO:0019557">
    <property type="term" value="P:L-histidine catabolic process to glutamate and formate"/>
    <property type="evidence" value="ECO:0007669"/>
    <property type="project" value="UniProtKB-UniPathway"/>
</dbReference>
<dbReference type="GO" id="GO:0019556">
    <property type="term" value="P:L-histidine catabolic process to glutamate and formamide"/>
    <property type="evidence" value="ECO:0007669"/>
    <property type="project" value="UniProtKB-UniPathway"/>
</dbReference>
<comment type="pathway">
    <text evidence="1 8">Amino-acid degradation; L-histidine degradation into L-glutamate; N-formimidoyl-L-glutamate from L-histidine: step 1/3.</text>
</comment>
<evidence type="ECO:0000256" key="8">
    <source>
        <dbReference type="RuleBase" id="RU004479"/>
    </source>
</evidence>
<dbReference type="AlphaFoldDB" id="A0A1I0RR72"/>
<dbReference type="Pfam" id="PF00221">
    <property type="entry name" value="Lyase_aromatic"/>
    <property type="match status" value="1"/>
</dbReference>
<reference evidence="11" key="1">
    <citation type="submission" date="2016-10" db="EMBL/GenBank/DDBJ databases">
        <authorList>
            <person name="Varghese N."/>
            <person name="Submissions S."/>
        </authorList>
    </citation>
    <scope>NUCLEOTIDE SEQUENCE [LARGE SCALE GENOMIC DNA]</scope>
    <source>
        <strain evidence="11">CGMCC 1.12402</strain>
    </source>
</reference>
<evidence type="ECO:0000256" key="6">
    <source>
        <dbReference type="NCBIfam" id="TIGR01225"/>
    </source>
</evidence>
<dbReference type="Gene3D" id="1.10.275.10">
    <property type="entry name" value="Fumarase/aspartase (N-terminal domain)"/>
    <property type="match status" value="1"/>
</dbReference>
<proteinExistence type="inferred from homology"/>
<evidence type="ECO:0000256" key="5">
    <source>
        <dbReference type="ARBA" id="ARBA00049269"/>
    </source>
</evidence>
<evidence type="ECO:0000256" key="9">
    <source>
        <dbReference type="RuleBase" id="RU004480"/>
    </source>
</evidence>
<dbReference type="InterPro" id="IPR001106">
    <property type="entry name" value="Aromatic_Lyase"/>
</dbReference>
<evidence type="ECO:0000313" key="10">
    <source>
        <dbReference type="EMBL" id="SEW43811.1"/>
    </source>
</evidence>
<dbReference type="Gene3D" id="1.20.200.10">
    <property type="entry name" value="Fumarase/aspartase (Central domain)"/>
    <property type="match status" value="1"/>
</dbReference>
<dbReference type="SUPFAM" id="SSF48557">
    <property type="entry name" value="L-aspartase-like"/>
    <property type="match status" value="1"/>
</dbReference>
<keyword evidence="4 7" id="KW-0456">Lyase</keyword>
<accession>A0A1I0RR72</accession>
<dbReference type="FunFam" id="1.20.200.10:FF:000003">
    <property type="entry name" value="Histidine ammonia-lyase"/>
    <property type="match status" value="1"/>
</dbReference>
<name>A0A1I0RR72_9BACT</name>
<comment type="similarity">
    <text evidence="7">Belongs to the PAL/histidase family.</text>
</comment>
<dbReference type="GO" id="GO:0004397">
    <property type="term" value="F:histidine ammonia-lyase activity"/>
    <property type="evidence" value="ECO:0007669"/>
    <property type="project" value="UniProtKB-UniRule"/>
</dbReference>
<dbReference type="InterPro" id="IPR024083">
    <property type="entry name" value="Fumarase/histidase_N"/>
</dbReference>
<dbReference type="GeneID" id="99988655"/>
<protein>
    <recommendedName>
        <fullName evidence="2 6">Histidine ammonia-lyase</fullName>
        <ecNumber evidence="2 6">4.3.1.3</ecNumber>
    </recommendedName>
</protein>
<keyword evidence="11" id="KW-1185">Reference proteome</keyword>
<dbReference type="EMBL" id="FOIR01000006">
    <property type="protein sequence ID" value="SEW43811.1"/>
    <property type="molecule type" value="Genomic_DNA"/>
</dbReference>
<dbReference type="InterPro" id="IPR022313">
    <property type="entry name" value="Phe/His_NH3-lyase_AS"/>
</dbReference>
<sequence>MAEHNFQYGVDHLTSSIALQIAKGQTNGILSEQSKEIVKRSTSYVEEITNSERTVYGINTGFGPLCTTKISAADTKELQYNILKSHSVGVGNPIDEQIAKLMLILKVHSLAKGFSGIQLSTLERIVWHINNNAIPVVPEKGSVGASGDLAPLAHLFLPLIGLGEVYYQGKRMETAELFATTGLTSIELGPKEGLALINGTQFIAAHAVTVVDELHNCLQHADIIGAMMIESLLGSAKPFRDELHNIRPFKGNIHVAQNVKSLLKGSKILDSHLNCSRVQDPYSLRCIPQVHGTSRNAWLHLKELVEIELNSVTDNPIVLSAEDTISGGNFHGQPLALPLDYATLAAAELGNISDRRIYLSLEGKIEDLPTLLMNNTGINSGFMLPQYTSAALVSENKSLCFPASADSVPTSLGQEDHVSMGSISGRKALQVIRNLEHILAIELLCAAQAFDFRRPLKSGATLEACHAFVRTRIDHAEQDRIFADDIQKAHGIIQERALTNIFAPLQSEAPSPFKNLFEVY</sequence>
<dbReference type="OrthoDB" id="9806955at2"/>
<evidence type="ECO:0000256" key="7">
    <source>
        <dbReference type="RuleBase" id="RU003954"/>
    </source>
</evidence>
<dbReference type="EC" id="4.3.1.3" evidence="2 6"/>
<dbReference type="PROSITE" id="PS00488">
    <property type="entry name" value="PAL_HISTIDASE"/>
    <property type="match status" value="1"/>
</dbReference>
<dbReference type="InterPro" id="IPR005921">
    <property type="entry name" value="HutH"/>
</dbReference>
<dbReference type="STRING" id="1267423.SAMN05216290_3990"/>
<dbReference type="CDD" id="cd00332">
    <property type="entry name" value="PAL-HAL"/>
    <property type="match status" value="1"/>
</dbReference>
<evidence type="ECO:0000256" key="4">
    <source>
        <dbReference type="ARBA" id="ARBA00023239"/>
    </source>
</evidence>
<dbReference type="InterPro" id="IPR008948">
    <property type="entry name" value="L-Aspartase-like"/>
</dbReference>
<evidence type="ECO:0000256" key="2">
    <source>
        <dbReference type="ARBA" id="ARBA00012994"/>
    </source>
</evidence>
<dbReference type="FunFam" id="1.10.275.10:FF:000005">
    <property type="entry name" value="Histidine ammonia-lyase"/>
    <property type="match status" value="1"/>
</dbReference>
<dbReference type="GO" id="GO:0005737">
    <property type="term" value="C:cytoplasm"/>
    <property type="evidence" value="ECO:0007669"/>
    <property type="project" value="UniProtKB-SubCell"/>
</dbReference>
<dbReference type="PANTHER" id="PTHR10362">
    <property type="entry name" value="HISTIDINE AMMONIA-LYASE"/>
    <property type="match status" value="1"/>
</dbReference>
<dbReference type="RefSeq" id="WP_090261185.1">
    <property type="nucleotide sequence ID" value="NZ_FOIR01000006.1"/>
</dbReference>
<dbReference type="UniPathway" id="UPA00379">
    <property type="reaction ID" value="UER00549"/>
</dbReference>
<comment type="subcellular location">
    <subcellularLocation>
        <location evidence="9">Cytoplasm</location>
    </subcellularLocation>
</comment>
<dbReference type="NCBIfam" id="TIGR01225">
    <property type="entry name" value="hutH"/>
    <property type="match status" value="1"/>
</dbReference>
<comment type="catalytic activity">
    <reaction evidence="5 8">
        <text>L-histidine = trans-urocanate + NH4(+)</text>
        <dbReference type="Rhea" id="RHEA:21232"/>
        <dbReference type="ChEBI" id="CHEBI:17771"/>
        <dbReference type="ChEBI" id="CHEBI:28938"/>
        <dbReference type="ChEBI" id="CHEBI:57595"/>
        <dbReference type="EC" id="4.3.1.3"/>
    </reaction>
</comment>
<evidence type="ECO:0000313" key="11">
    <source>
        <dbReference type="Proteomes" id="UP000199437"/>
    </source>
</evidence>
<evidence type="ECO:0000256" key="1">
    <source>
        <dbReference type="ARBA" id="ARBA00005113"/>
    </source>
</evidence>
<organism evidence="10 11">
    <name type="scientific">Roseivirga pacifica</name>
    <dbReference type="NCBI Taxonomy" id="1267423"/>
    <lineage>
        <taxon>Bacteria</taxon>
        <taxon>Pseudomonadati</taxon>
        <taxon>Bacteroidota</taxon>
        <taxon>Cytophagia</taxon>
        <taxon>Cytophagales</taxon>
        <taxon>Roseivirgaceae</taxon>
        <taxon>Roseivirga</taxon>
    </lineage>
</organism>
<keyword evidence="3 8" id="KW-0369">Histidine metabolism</keyword>
<gene>
    <name evidence="10" type="ORF">SAMN05216290_3990</name>
</gene>